<reference evidence="12" key="1">
    <citation type="submission" date="2023-01" db="EMBL/GenBank/DDBJ databases">
        <title>Sequencing of the bacterial strains from artisanal fermented milk Matsoni.</title>
        <authorList>
            <person name="Rozman V."/>
            <person name="Accetto T."/>
            <person name="Bogovic Matijasic B."/>
        </authorList>
    </citation>
    <scope>NUCLEOTIDE SEQUENCE</scope>
    <source>
        <strain evidence="12">Lbl333</strain>
    </source>
</reference>
<gene>
    <name evidence="7 12" type="primary">purF</name>
    <name evidence="12" type="ORF">PF586_03660</name>
</gene>
<organism evidence="12 13">
    <name type="scientific">Lactobacillus delbrueckii</name>
    <dbReference type="NCBI Taxonomy" id="1584"/>
    <lineage>
        <taxon>Bacteria</taxon>
        <taxon>Bacillati</taxon>
        <taxon>Bacillota</taxon>
        <taxon>Bacilli</taxon>
        <taxon>Lactobacillales</taxon>
        <taxon>Lactobacillaceae</taxon>
        <taxon>Lactobacillus</taxon>
    </lineage>
</organism>
<dbReference type="InterPro" id="IPR029057">
    <property type="entry name" value="PRTase-like"/>
</dbReference>
<dbReference type="Pfam" id="PF00156">
    <property type="entry name" value="Pribosyltran"/>
    <property type="match status" value="1"/>
</dbReference>
<dbReference type="CDD" id="cd06223">
    <property type="entry name" value="PRTases_typeI"/>
    <property type="match status" value="1"/>
</dbReference>
<comment type="pathway">
    <text evidence="1 7 8">Purine metabolism; IMP biosynthesis via de novo pathway; N(1)-(5-phospho-D-ribosyl)glycinamide from 5-phospho-alpha-D-ribose 1-diphosphate: step 1/2.</text>
</comment>
<dbReference type="RefSeq" id="WP_271024348.1">
    <property type="nucleotide sequence ID" value="NZ_JAQIEY010000007.1"/>
</dbReference>
<comment type="similarity">
    <text evidence="2 7 8">In the C-terminal section; belongs to the purine/pyrimidine phosphoribosyltransferase family.</text>
</comment>
<keyword evidence="7 10" id="KW-0479">Metal-binding</keyword>
<dbReference type="InterPro" id="IPR017932">
    <property type="entry name" value="GATase_2_dom"/>
</dbReference>
<dbReference type="Gene3D" id="3.40.50.2020">
    <property type="match status" value="1"/>
</dbReference>
<keyword evidence="6 7" id="KW-0315">Glutamine amidotransferase</keyword>
<evidence type="ECO:0000256" key="5">
    <source>
        <dbReference type="ARBA" id="ARBA00022755"/>
    </source>
</evidence>
<evidence type="ECO:0000313" key="13">
    <source>
        <dbReference type="Proteomes" id="UP001210502"/>
    </source>
</evidence>
<comment type="cofactor">
    <cofactor evidence="7 10">
        <name>Mg(2+)</name>
        <dbReference type="ChEBI" id="CHEBI:18420"/>
    </cofactor>
    <text evidence="7 10">Binds 1 Mg(2+) ion per subunit.</text>
</comment>
<dbReference type="InterPro" id="IPR035584">
    <property type="entry name" value="PurF_N"/>
</dbReference>
<evidence type="ECO:0000256" key="9">
    <source>
        <dbReference type="PIRSR" id="PIRSR000485-1"/>
    </source>
</evidence>
<evidence type="ECO:0000259" key="11">
    <source>
        <dbReference type="PROSITE" id="PS51278"/>
    </source>
</evidence>
<keyword evidence="7 10" id="KW-0460">Magnesium</keyword>
<dbReference type="GO" id="GO:0009113">
    <property type="term" value="P:purine nucleobase biosynthetic process"/>
    <property type="evidence" value="ECO:0007669"/>
    <property type="project" value="UniProtKB-UniRule"/>
</dbReference>
<comment type="caution">
    <text evidence="7">Lacks conserved residue(s) required for the propagation of feature annotation.</text>
</comment>
<comment type="function">
    <text evidence="7">Catalyzes the formation of phosphoribosylamine from phosphoribosylpyrophosphate (PRPP) and glutamine.</text>
</comment>
<sequence>MPYEIKGLNEECGVFGIYNVPDAANVTYFGLHALQHRGQQGAGIVASDGQNLRQFRDRGLLSEVFSNPADLDFLKGNMAIGHVRYGTAGSDSLANVQPFLFHFQDGEIALCHNGNLTNAKTLKKRLENSGSVFQSSSDTEVLIHLIRRKVRMPFIEALKASLNEVKGGFAFLLMTNDTLYAALDPNGFRPLVLGQMDNGSYVVASESCALDAVRAKLIRDVQPGELIIINKDGIKIDHYTTETQLAVCSMEYIYFARPDSIIHGVNIHTARKRMGMLLAKEQPAPEDADMVIGVPNSSLSAATGYAEAAGLPYEMGLIKNQYIARTFIQPIQALREQGVKMKLAPVRGVVSGKNIVVVDDSIVRGTTSRQIVQMLKEAGAKSVHMRIASPPFKYPHFYGIDISERKDLMAAKYSVSDMCKLIGADSLGFLSIPSLIKAVDMPDAGDTPNGGLTVSYFDGKYPTPLYDYENQVKEPLDVVPVEEILKKQNRGE</sequence>
<dbReference type="AlphaFoldDB" id="A0AAW5YUK2"/>
<feature type="binding site" evidence="7 10">
    <location>
        <position position="360"/>
    </location>
    <ligand>
        <name>Mg(2+)</name>
        <dbReference type="ChEBI" id="CHEBI:18420"/>
    </ligand>
</feature>
<dbReference type="Gene3D" id="3.60.20.10">
    <property type="entry name" value="Glutamine Phosphoribosylpyrophosphate, subunit 1, domain 1"/>
    <property type="match status" value="1"/>
</dbReference>
<keyword evidence="4 7" id="KW-0808">Transferase</keyword>
<evidence type="ECO:0000313" key="12">
    <source>
        <dbReference type="EMBL" id="MDA3767581.1"/>
    </source>
</evidence>
<protein>
    <recommendedName>
        <fullName evidence="7">Amidophosphoribosyltransferase</fullName>
        <shortName evidence="7">ATase</shortName>
        <ecNumber evidence="7">2.4.2.14</ecNumber>
    </recommendedName>
    <alternativeName>
        <fullName evidence="7">Glutamine phosphoribosylpyrophosphate amidotransferase</fullName>
        <shortName evidence="7">GPATase</shortName>
    </alternativeName>
</protein>
<keyword evidence="3 7" id="KW-0328">Glycosyltransferase</keyword>
<proteinExistence type="inferred from homology"/>
<dbReference type="Proteomes" id="UP001210502">
    <property type="component" value="Unassembled WGS sequence"/>
</dbReference>
<dbReference type="GO" id="GO:0004044">
    <property type="term" value="F:amidophosphoribosyltransferase activity"/>
    <property type="evidence" value="ECO:0007669"/>
    <property type="project" value="UniProtKB-UniRule"/>
</dbReference>
<dbReference type="PANTHER" id="PTHR11907">
    <property type="entry name" value="AMIDOPHOSPHORIBOSYLTRANSFERASE"/>
    <property type="match status" value="1"/>
</dbReference>
<dbReference type="SUPFAM" id="SSF53271">
    <property type="entry name" value="PRTase-like"/>
    <property type="match status" value="1"/>
</dbReference>
<feature type="domain" description="Glutamine amidotransferase type-2" evidence="11">
    <location>
        <begin position="12"/>
        <end position="232"/>
    </location>
</feature>
<keyword evidence="5 7" id="KW-0658">Purine biosynthesis</keyword>
<evidence type="ECO:0000256" key="3">
    <source>
        <dbReference type="ARBA" id="ARBA00022676"/>
    </source>
</evidence>
<comment type="caution">
    <text evidence="12">The sequence shown here is derived from an EMBL/GenBank/DDBJ whole genome shotgun (WGS) entry which is preliminary data.</text>
</comment>
<dbReference type="EC" id="2.4.2.14" evidence="7"/>
<dbReference type="InterPro" id="IPR029055">
    <property type="entry name" value="Ntn_hydrolases_N"/>
</dbReference>
<dbReference type="CDD" id="cd00715">
    <property type="entry name" value="GPATase_N"/>
    <property type="match status" value="1"/>
</dbReference>
<dbReference type="GO" id="GO:0006189">
    <property type="term" value="P:'de novo' IMP biosynthetic process"/>
    <property type="evidence" value="ECO:0007669"/>
    <property type="project" value="UniProtKB-UniRule"/>
</dbReference>
<evidence type="ECO:0000256" key="7">
    <source>
        <dbReference type="HAMAP-Rule" id="MF_01931"/>
    </source>
</evidence>
<dbReference type="NCBIfam" id="TIGR01134">
    <property type="entry name" value="purF"/>
    <property type="match status" value="1"/>
</dbReference>
<dbReference type="InterPro" id="IPR000836">
    <property type="entry name" value="PRTase_dom"/>
</dbReference>
<evidence type="ECO:0000256" key="6">
    <source>
        <dbReference type="ARBA" id="ARBA00022962"/>
    </source>
</evidence>
<name>A0AAW5YUK2_9LACO</name>
<dbReference type="InterPro" id="IPR005854">
    <property type="entry name" value="PurF"/>
</dbReference>
<accession>A0AAW5YUK2</accession>
<evidence type="ECO:0000256" key="2">
    <source>
        <dbReference type="ARBA" id="ARBA00010138"/>
    </source>
</evidence>
<evidence type="ECO:0000256" key="4">
    <source>
        <dbReference type="ARBA" id="ARBA00022679"/>
    </source>
</evidence>
<feature type="binding site" evidence="7 10">
    <location>
        <position position="359"/>
    </location>
    <ligand>
        <name>Mg(2+)</name>
        <dbReference type="ChEBI" id="CHEBI:18420"/>
    </ligand>
</feature>
<dbReference type="SUPFAM" id="SSF56235">
    <property type="entry name" value="N-terminal nucleophile aminohydrolases (Ntn hydrolases)"/>
    <property type="match status" value="1"/>
</dbReference>
<evidence type="ECO:0000256" key="10">
    <source>
        <dbReference type="PIRSR" id="PIRSR000485-2"/>
    </source>
</evidence>
<dbReference type="EMBL" id="JAQIEY010000007">
    <property type="protein sequence ID" value="MDA3767581.1"/>
    <property type="molecule type" value="Genomic_DNA"/>
</dbReference>
<feature type="binding site" evidence="7 10">
    <location>
        <position position="297"/>
    </location>
    <ligand>
        <name>Mg(2+)</name>
        <dbReference type="ChEBI" id="CHEBI:18420"/>
    </ligand>
</feature>
<dbReference type="HAMAP" id="MF_01931">
    <property type="entry name" value="PurF"/>
    <property type="match status" value="1"/>
</dbReference>
<dbReference type="PIRSF" id="PIRSF000485">
    <property type="entry name" value="Amd_phspho_trans"/>
    <property type="match status" value="1"/>
</dbReference>
<evidence type="ECO:0000256" key="8">
    <source>
        <dbReference type="PIRNR" id="PIRNR000485"/>
    </source>
</evidence>
<dbReference type="PROSITE" id="PS51278">
    <property type="entry name" value="GATASE_TYPE_2"/>
    <property type="match status" value="1"/>
</dbReference>
<comment type="catalytic activity">
    <reaction evidence="7 8">
        <text>5-phospho-beta-D-ribosylamine + L-glutamate + diphosphate = 5-phospho-alpha-D-ribose 1-diphosphate + L-glutamine + H2O</text>
        <dbReference type="Rhea" id="RHEA:14905"/>
        <dbReference type="ChEBI" id="CHEBI:15377"/>
        <dbReference type="ChEBI" id="CHEBI:29985"/>
        <dbReference type="ChEBI" id="CHEBI:33019"/>
        <dbReference type="ChEBI" id="CHEBI:58017"/>
        <dbReference type="ChEBI" id="CHEBI:58359"/>
        <dbReference type="ChEBI" id="CHEBI:58681"/>
        <dbReference type="EC" id="2.4.2.14"/>
    </reaction>
</comment>
<evidence type="ECO:0000256" key="1">
    <source>
        <dbReference type="ARBA" id="ARBA00005209"/>
    </source>
</evidence>
<feature type="active site" description="Nucleophile" evidence="7 9">
    <location>
        <position position="12"/>
    </location>
</feature>
<dbReference type="Pfam" id="PF13537">
    <property type="entry name" value="GATase_7"/>
    <property type="match status" value="1"/>
</dbReference>
<dbReference type="GO" id="GO:0000287">
    <property type="term" value="F:magnesium ion binding"/>
    <property type="evidence" value="ECO:0007669"/>
    <property type="project" value="UniProtKB-UniRule"/>
</dbReference>